<comment type="similarity">
    <text evidence="5">Belongs to the class I-like SAM-binding methyltransferase superfamily. Protein arginine N-methyltransferase family. PRMT7 subfamily.</text>
</comment>
<feature type="domain" description="Protein arginine N-methyltransferase" evidence="7">
    <location>
        <begin position="574"/>
        <end position="715"/>
    </location>
</feature>
<comment type="function">
    <text evidence="5">Arginine methyltransferase that can both catalyze the formation of omega-N monomethylarginine (MMA) and symmetrical dimethylarginine (sDMA).</text>
</comment>
<keyword evidence="2 6" id="KW-0808">Transferase</keyword>
<dbReference type="InterPro" id="IPR029063">
    <property type="entry name" value="SAM-dependent_MTases_sf"/>
</dbReference>
<dbReference type="InterPro" id="IPR014644">
    <property type="entry name" value="MeTrfase_PRMT7"/>
</dbReference>
<keyword evidence="4" id="KW-0677">Repeat</keyword>
<dbReference type="GO" id="GO:0016274">
    <property type="term" value="F:protein-arginine N-methyltransferase activity"/>
    <property type="evidence" value="ECO:0007669"/>
    <property type="project" value="InterPro"/>
</dbReference>
<dbReference type="Pfam" id="PF06325">
    <property type="entry name" value="PrmA"/>
    <property type="match status" value="1"/>
</dbReference>
<dbReference type="FunFam" id="3.40.50.150:FF:000070">
    <property type="entry name" value="Protein arginine N-methyltransferase 7"/>
    <property type="match status" value="1"/>
</dbReference>
<dbReference type="GO" id="GO:0042054">
    <property type="term" value="F:histone methyltransferase activity"/>
    <property type="evidence" value="ECO:0007669"/>
    <property type="project" value="TreeGrafter"/>
</dbReference>
<sequence length="726" mass="81466">MVTTYLCHISRLSTSHQVRQNFSFIRRELTALSNCILQAMAASSTTLPPFTSRVNPTTGKLEWVVEDENYDFIQEIARSAYTDMLHDDERNKKYLAGIQKAISSVHSRGQQAHVLDIGTGTGLLAMMAAQCGADTVHACEAFEPIGKAARQIVAKNGFEEKIKVIMKRSTEIICGPDGDIPRRANILPAEVFDTELIGEGAIPTYLHAHKHLLTDDCICVPHAATIYAQVVQSTHVEAFHKLQPVRMTGCDDIIPNESMADCSGAASVYDLQLSQLSPDKFQPITEPLKMFTFNFSKGDFETKGQNEVRTTSLISGKCHCVFMWWELDMDPEGEVKLSTAPVWAHPDGNKAPWRDHWMQAVYFLQKPVETEKGQAINVTLTHDGYSLWFTVNSTTEEGPIERPICQCGAHVVWSRPRIGMLNDSARNIKYIAALKKVINPRSICLSISDGSLLPLIAARLGANKVYSLEPNSLSRRVMQGLLETNQLEQTVSLIPHLAQELPSSIFHSQVDVLIAEPFFISSLLPWHSLYFWYCRSALVPHLSDDAVILPQGALLRAIAVEFDHLWKFHAPIGDLEGFDVRIFDELTQKAIKDSDAKEEPHHLWEYPGRPLTADFNIMEFNFMETIPSVPIEVVGEVPFIGSGTCHGVAIWMDFKLDDKISVTTGLQNVVTEKSDVLDWCRTWKQGVHFLKHNPEIKNGSIQKLKYKASFKPESGNLFFEFEVMER</sequence>
<dbReference type="InterPro" id="IPR025799">
    <property type="entry name" value="Arg_MeTrfase"/>
</dbReference>
<name>A0A9Q1HDB0_HOLLE</name>
<keyword evidence="3 6" id="KW-0949">S-adenosyl-L-methionine</keyword>
<evidence type="ECO:0000256" key="6">
    <source>
        <dbReference type="PROSITE-ProRule" id="PRU01015"/>
    </source>
</evidence>
<comment type="caution">
    <text evidence="8">The sequence shown here is derived from an EMBL/GenBank/DDBJ whole genome shotgun (WGS) entry which is preliminary data.</text>
</comment>
<accession>A0A9Q1HDB0</accession>
<dbReference type="AlphaFoldDB" id="A0A9Q1HDB0"/>
<dbReference type="SUPFAM" id="SSF53335">
    <property type="entry name" value="S-adenosyl-L-methionine-dependent methyltransferases"/>
    <property type="match status" value="2"/>
</dbReference>
<dbReference type="InterPro" id="IPR055135">
    <property type="entry name" value="PRMT_dom"/>
</dbReference>
<dbReference type="PROSITE" id="PS51678">
    <property type="entry name" value="SAM_MT_PRMT"/>
    <property type="match status" value="2"/>
</dbReference>
<feature type="domain" description="Protein arginine N-methyltransferase" evidence="7">
    <location>
        <begin position="223"/>
        <end position="393"/>
    </location>
</feature>
<dbReference type="Pfam" id="PF22528">
    <property type="entry name" value="PRMT_C"/>
    <property type="match status" value="2"/>
</dbReference>
<dbReference type="Proteomes" id="UP001152320">
    <property type="component" value="Chromosome 5"/>
</dbReference>
<evidence type="ECO:0000313" key="8">
    <source>
        <dbReference type="EMBL" id="KAJ8041835.1"/>
    </source>
</evidence>
<dbReference type="Gene3D" id="3.40.50.150">
    <property type="entry name" value="Vaccinia Virus protein VP39"/>
    <property type="match status" value="2"/>
</dbReference>
<evidence type="ECO:0000256" key="4">
    <source>
        <dbReference type="ARBA" id="ARBA00022737"/>
    </source>
</evidence>
<keyword evidence="9" id="KW-1185">Reference proteome</keyword>
<proteinExistence type="inferred from homology"/>
<dbReference type="EMBL" id="JAIZAY010000005">
    <property type="protein sequence ID" value="KAJ8041835.1"/>
    <property type="molecule type" value="Genomic_DNA"/>
</dbReference>
<protein>
    <recommendedName>
        <fullName evidence="5">Protein arginine N-methyltransferase</fullName>
        <ecNumber evidence="5">2.1.1.-</ecNumber>
    </recommendedName>
</protein>
<evidence type="ECO:0000313" key="9">
    <source>
        <dbReference type="Proteomes" id="UP001152320"/>
    </source>
</evidence>
<dbReference type="CDD" id="cd02440">
    <property type="entry name" value="AdoMet_MTases"/>
    <property type="match status" value="1"/>
</dbReference>
<reference evidence="8" key="1">
    <citation type="submission" date="2021-10" db="EMBL/GenBank/DDBJ databases">
        <title>Tropical sea cucumber genome reveals ecological adaptation and Cuvierian tubules defense mechanism.</title>
        <authorList>
            <person name="Chen T."/>
        </authorList>
    </citation>
    <scope>NUCLEOTIDE SEQUENCE</scope>
    <source>
        <strain evidence="8">Nanhai2018</strain>
        <tissue evidence="8">Muscle</tissue>
    </source>
</reference>
<dbReference type="Gene3D" id="2.70.160.11">
    <property type="entry name" value="Hnrnp arginine n-methyltransferase1"/>
    <property type="match status" value="2"/>
</dbReference>
<dbReference type="EC" id="2.1.1.-" evidence="5"/>
<organism evidence="8 9">
    <name type="scientific">Holothuria leucospilota</name>
    <name type="common">Black long sea cucumber</name>
    <name type="synonym">Mertensiothuria leucospilota</name>
    <dbReference type="NCBI Taxonomy" id="206669"/>
    <lineage>
        <taxon>Eukaryota</taxon>
        <taxon>Metazoa</taxon>
        <taxon>Echinodermata</taxon>
        <taxon>Eleutherozoa</taxon>
        <taxon>Echinozoa</taxon>
        <taxon>Holothuroidea</taxon>
        <taxon>Aspidochirotacea</taxon>
        <taxon>Aspidochirotida</taxon>
        <taxon>Holothuriidae</taxon>
        <taxon>Holothuria</taxon>
    </lineage>
</organism>
<evidence type="ECO:0000256" key="2">
    <source>
        <dbReference type="ARBA" id="ARBA00022679"/>
    </source>
</evidence>
<evidence type="ECO:0000256" key="1">
    <source>
        <dbReference type="ARBA" id="ARBA00022603"/>
    </source>
</evidence>
<evidence type="ECO:0000259" key="7">
    <source>
        <dbReference type="Pfam" id="PF22528"/>
    </source>
</evidence>
<dbReference type="GO" id="GO:0032259">
    <property type="term" value="P:methylation"/>
    <property type="evidence" value="ECO:0007669"/>
    <property type="project" value="UniProtKB-KW"/>
</dbReference>
<evidence type="ECO:0000256" key="5">
    <source>
        <dbReference type="PIRNR" id="PIRNR036946"/>
    </source>
</evidence>
<dbReference type="PIRSF" id="PIRSF036946">
    <property type="entry name" value="Arg_N-mtase"/>
    <property type="match status" value="1"/>
</dbReference>
<gene>
    <name evidence="8" type="ORF">HOLleu_12754</name>
</gene>
<dbReference type="PANTHER" id="PTHR11006">
    <property type="entry name" value="PROTEIN ARGININE N-METHYLTRANSFERASE"/>
    <property type="match status" value="1"/>
</dbReference>
<evidence type="ECO:0000256" key="3">
    <source>
        <dbReference type="ARBA" id="ARBA00022691"/>
    </source>
</evidence>
<keyword evidence="1 6" id="KW-0489">Methyltransferase</keyword>
<dbReference type="OrthoDB" id="412876at2759"/>
<dbReference type="FunFam" id="3.40.50.150:FF:000071">
    <property type="entry name" value="Protein arginine N-methyltransferase 7"/>
    <property type="match status" value="1"/>
</dbReference>
<dbReference type="PANTHER" id="PTHR11006:SF4">
    <property type="entry name" value="PROTEIN ARGININE N-METHYLTRANSFERASE 7"/>
    <property type="match status" value="1"/>
</dbReference>